<reference evidence="1" key="1">
    <citation type="submission" date="2020-09" db="EMBL/GenBank/DDBJ databases">
        <title>Streptomyces grisecoloratus sp. nov., isolated from cotton soil.</title>
        <authorList>
            <person name="Xing L."/>
        </authorList>
    </citation>
    <scope>NUCLEOTIDE SEQUENCE</scope>
    <source>
        <strain evidence="1">TRM S81-3</strain>
    </source>
</reference>
<evidence type="ECO:0000313" key="1">
    <source>
        <dbReference type="EMBL" id="MBD0420322.1"/>
    </source>
</evidence>
<dbReference type="Proteomes" id="UP000621210">
    <property type="component" value="Unassembled WGS sequence"/>
</dbReference>
<dbReference type="EMBL" id="JACVQF010000187">
    <property type="protein sequence ID" value="MBD0420322.1"/>
    <property type="molecule type" value="Genomic_DNA"/>
</dbReference>
<organism evidence="1 2">
    <name type="scientific">Streptomyces griseicoloratus</name>
    <dbReference type="NCBI Taxonomy" id="2752516"/>
    <lineage>
        <taxon>Bacteria</taxon>
        <taxon>Bacillati</taxon>
        <taxon>Actinomycetota</taxon>
        <taxon>Actinomycetes</taxon>
        <taxon>Kitasatosporales</taxon>
        <taxon>Streptomycetaceae</taxon>
        <taxon>Streptomyces</taxon>
    </lineage>
</organism>
<evidence type="ECO:0000313" key="2">
    <source>
        <dbReference type="Proteomes" id="UP000621210"/>
    </source>
</evidence>
<keyword evidence="2" id="KW-1185">Reference proteome</keyword>
<gene>
    <name evidence="1" type="ORF">H0H10_14420</name>
</gene>
<sequence>MSSGLLNRFVNSVAGGHQRKSYPEEDPVLLTPAGGGEGVEVRQAVLGAALVEVQVGQIMEDPVVPVAGVGLVAHHLDRFVPPAVQGRQIGQLLPGR</sequence>
<protein>
    <submittedName>
        <fullName evidence="1">Uncharacterized protein</fullName>
    </submittedName>
</protein>
<comment type="caution">
    <text evidence="1">The sequence shown here is derived from an EMBL/GenBank/DDBJ whole genome shotgun (WGS) entry which is preliminary data.</text>
</comment>
<name>A0A926QRV8_9ACTN</name>
<accession>A0A926QRV8</accession>
<dbReference type="RefSeq" id="WP_188181313.1">
    <property type="nucleotide sequence ID" value="NZ_JACVQF010000187.1"/>
</dbReference>
<dbReference type="AlphaFoldDB" id="A0A926QRV8"/>
<proteinExistence type="predicted"/>
<reference evidence="1" key="2">
    <citation type="submission" date="2020-09" db="EMBL/GenBank/DDBJ databases">
        <authorList>
            <person name="Luo X."/>
        </authorList>
    </citation>
    <scope>NUCLEOTIDE SEQUENCE</scope>
    <source>
        <strain evidence="1">TRM S81-3</strain>
    </source>
</reference>